<dbReference type="AlphaFoldDB" id="A0A6J1EZS0"/>
<dbReference type="GO" id="GO:0004857">
    <property type="term" value="F:enzyme inhibitor activity"/>
    <property type="evidence" value="ECO:0007669"/>
    <property type="project" value="InterPro"/>
</dbReference>
<evidence type="ECO:0000259" key="5">
    <source>
        <dbReference type="SMART" id="SM00856"/>
    </source>
</evidence>
<dbReference type="InterPro" id="IPR006501">
    <property type="entry name" value="Pectinesterase_inhib_dom"/>
</dbReference>
<dbReference type="CDD" id="cd15795">
    <property type="entry name" value="PMEI-Pla_a_1_like"/>
    <property type="match status" value="1"/>
</dbReference>
<dbReference type="SUPFAM" id="SSF101148">
    <property type="entry name" value="Plant invertase/pectin methylesterase inhibitor"/>
    <property type="match status" value="1"/>
</dbReference>
<dbReference type="GeneID" id="111440851"/>
<sequence>MISTFSLFFLSPLLVILVSSFSHGSTPHNMVQETCKKCAATTPNLSYAFCVSSLESDDRSRSASLHRLGLISMDLLRHNLTSTRREVKKLLRNKTLDGFVKACLDDCLELYSDAIPTLKECKREYKQKRFSGANVKVSSIMEAPSTCEDGFHEKQGVVSPLTKNNKNVFQLAALTLSIVNMNMHLQ</sequence>
<dbReference type="SMR" id="A0A6J1EZS0"/>
<protein>
    <submittedName>
        <fullName evidence="7">Invertase inhibitor</fullName>
    </submittedName>
</protein>
<evidence type="ECO:0000256" key="3">
    <source>
        <dbReference type="ARBA" id="ARBA00038471"/>
    </source>
</evidence>
<name>A0A6J1EZS0_CUCMO</name>
<dbReference type="PANTHER" id="PTHR35357:SF17">
    <property type="entry name" value="PECTINESTERASE INHIBITOR 12"/>
    <property type="match status" value="1"/>
</dbReference>
<dbReference type="Gene3D" id="1.20.140.40">
    <property type="entry name" value="Invertase/pectin methylesterase inhibitor family protein"/>
    <property type="match status" value="1"/>
</dbReference>
<evidence type="ECO:0000256" key="2">
    <source>
        <dbReference type="ARBA" id="ARBA00023157"/>
    </source>
</evidence>
<proteinExistence type="inferred from homology"/>
<dbReference type="InterPro" id="IPR034088">
    <property type="entry name" value="Pla_a_1-like"/>
</dbReference>
<dbReference type="RefSeq" id="XP_022933437.1">
    <property type="nucleotide sequence ID" value="XM_023077669.1"/>
</dbReference>
<keyword evidence="1 4" id="KW-0732">Signal</keyword>
<dbReference type="Proteomes" id="UP000504609">
    <property type="component" value="Unplaced"/>
</dbReference>
<evidence type="ECO:0000313" key="7">
    <source>
        <dbReference type="RefSeq" id="XP_022933437.1"/>
    </source>
</evidence>
<keyword evidence="6" id="KW-1185">Reference proteome</keyword>
<organism evidence="6 7">
    <name type="scientific">Cucurbita moschata</name>
    <name type="common">Winter crookneck squash</name>
    <name type="synonym">Cucurbita pepo var. moschata</name>
    <dbReference type="NCBI Taxonomy" id="3662"/>
    <lineage>
        <taxon>Eukaryota</taxon>
        <taxon>Viridiplantae</taxon>
        <taxon>Streptophyta</taxon>
        <taxon>Embryophyta</taxon>
        <taxon>Tracheophyta</taxon>
        <taxon>Spermatophyta</taxon>
        <taxon>Magnoliopsida</taxon>
        <taxon>eudicotyledons</taxon>
        <taxon>Gunneridae</taxon>
        <taxon>Pentapetalae</taxon>
        <taxon>rosids</taxon>
        <taxon>fabids</taxon>
        <taxon>Cucurbitales</taxon>
        <taxon>Cucurbitaceae</taxon>
        <taxon>Cucurbiteae</taxon>
        <taxon>Cucurbita</taxon>
    </lineage>
</organism>
<dbReference type="InterPro" id="IPR035513">
    <property type="entry name" value="Invertase/methylesterase_inhib"/>
</dbReference>
<accession>A0A6J1EZS0</accession>
<evidence type="ECO:0000256" key="4">
    <source>
        <dbReference type="SAM" id="SignalP"/>
    </source>
</evidence>
<dbReference type="PANTHER" id="PTHR35357">
    <property type="entry name" value="OS02G0537100 PROTEIN"/>
    <property type="match status" value="1"/>
</dbReference>
<dbReference type="SMART" id="SM00856">
    <property type="entry name" value="PMEI"/>
    <property type="match status" value="1"/>
</dbReference>
<evidence type="ECO:0000256" key="1">
    <source>
        <dbReference type="ARBA" id="ARBA00022729"/>
    </source>
</evidence>
<evidence type="ECO:0000313" key="6">
    <source>
        <dbReference type="Proteomes" id="UP000504609"/>
    </source>
</evidence>
<dbReference type="NCBIfam" id="TIGR01614">
    <property type="entry name" value="PME_inhib"/>
    <property type="match status" value="1"/>
</dbReference>
<dbReference type="FunFam" id="1.20.140.40:FF:000002">
    <property type="entry name" value="Putative invertase inhibitor"/>
    <property type="match status" value="1"/>
</dbReference>
<keyword evidence="2" id="KW-1015">Disulfide bond</keyword>
<dbReference type="Pfam" id="PF04043">
    <property type="entry name" value="PMEI"/>
    <property type="match status" value="1"/>
</dbReference>
<dbReference type="KEGG" id="cmos:111440851"/>
<feature type="domain" description="Pectinesterase inhibitor" evidence="5">
    <location>
        <begin position="26"/>
        <end position="178"/>
    </location>
</feature>
<feature type="chain" id="PRO_5026980867" evidence="4">
    <location>
        <begin position="21"/>
        <end position="186"/>
    </location>
</feature>
<feature type="signal peptide" evidence="4">
    <location>
        <begin position="1"/>
        <end position="20"/>
    </location>
</feature>
<dbReference type="GO" id="GO:0005576">
    <property type="term" value="C:extracellular region"/>
    <property type="evidence" value="ECO:0007669"/>
    <property type="project" value="UniProtKB-ARBA"/>
</dbReference>
<reference evidence="7" key="1">
    <citation type="submission" date="2025-08" db="UniProtKB">
        <authorList>
            <consortium name="RefSeq"/>
        </authorList>
    </citation>
    <scope>IDENTIFICATION</scope>
    <source>
        <tissue evidence="7">Young leaves</tissue>
    </source>
</reference>
<comment type="similarity">
    <text evidence="3">Belongs to the PMEI family.</text>
</comment>
<gene>
    <name evidence="7" type="primary">LOC111440851</name>
</gene>